<sequence>MSTVDIYLQERLDQVMPFIGLYIAAASAICTLAITADVINGFRSKKLWFPCKYFSLNATSLTILGVAMKLPLDLNTLLVYQSDGLARFSSLVFMSTAMASFMSSLGCMEDGEILMNVVALGILVVTILGNVWIQVFQLHEIFGYPKSDMFPAILMLLLLATLVSSAITLPTSKRTLESKYQEMHKVTMREEGMMKRGQSFKIDKGMIDWMKKYWVMAETSNPQFVMARSVFCTTSSVLCLFAGISLLYNYISWFKSMGWTLGRSLSVYGHYTKWILVLQTIGVVVGTIASLCRWFNVVRFKCLMICRKFSIIEELKIETHWTQTLVYWRDNFSGLHIRDNKCWEYLHYVKWFAQTFVIGFQIMMVLVSKLLVLIPALLLAPFLLCFKKFKMQCLSKLTTSNNDTRFGSGGDAELNLSRFVLLLDGEPELPERTLKNIYYRVDKVIGMGKKHQPIDLIHLLEKFNDFSGVRGFESSQVPSLHSQEPPNCWSLPLVTLTSIAISLPNIANSHKSIQLLSSVIEGLSLVKLIEKTLDENGELVNIRNSADLAWSRVAIYRKWEGIDLRKISIRCKSSKNVLRELSINAEATVVKFKRKVNDFLMENPLNWPAKIIAANSMYRITRTILLLWQEENEQTDDQLFERLSVMIADIMAACFTNLGRLIITMCHRNAIEKREKSVHEDIMAACFTNLGRLIITMCHRNAIEKREKSVHEAFLLLGKTGQILELLQRQEWPPLDHDKAAYIEEWRNFFLKDNDNPMTFPSTLSDEAAERRSYDDQITLMVDR</sequence>
<evidence type="ECO:0000256" key="1">
    <source>
        <dbReference type="SAM" id="Phobius"/>
    </source>
</evidence>
<feature type="transmembrane region" description="Helical" evidence="1">
    <location>
        <begin position="113"/>
        <end position="137"/>
    </location>
</feature>
<organism evidence="2">
    <name type="scientific">Sesamum angustifolium</name>
    <dbReference type="NCBI Taxonomy" id="2727405"/>
    <lineage>
        <taxon>Eukaryota</taxon>
        <taxon>Viridiplantae</taxon>
        <taxon>Streptophyta</taxon>
        <taxon>Embryophyta</taxon>
        <taxon>Tracheophyta</taxon>
        <taxon>Spermatophyta</taxon>
        <taxon>Magnoliopsida</taxon>
        <taxon>eudicotyledons</taxon>
        <taxon>Gunneridae</taxon>
        <taxon>Pentapetalae</taxon>
        <taxon>asterids</taxon>
        <taxon>lamiids</taxon>
        <taxon>Lamiales</taxon>
        <taxon>Pedaliaceae</taxon>
        <taxon>Sesamum</taxon>
    </lineage>
</organism>
<name>A0AAW2LHK2_9LAMI</name>
<proteinExistence type="predicted"/>
<keyword evidence="1" id="KW-1133">Transmembrane helix</keyword>
<feature type="transmembrane region" description="Helical" evidence="1">
    <location>
        <begin position="54"/>
        <end position="72"/>
    </location>
</feature>
<accession>A0AAW2LHK2</accession>
<feature type="transmembrane region" description="Helical" evidence="1">
    <location>
        <begin position="149"/>
        <end position="169"/>
    </location>
</feature>
<evidence type="ECO:0000313" key="2">
    <source>
        <dbReference type="EMBL" id="KAL0318481.1"/>
    </source>
</evidence>
<keyword evidence="1" id="KW-0472">Membrane</keyword>
<feature type="transmembrane region" description="Helical" evidence="1">
    <location>
        <begin position="271"/>
        <end position="295"/>
    </location>
</feature>
<dbReference type="EMBL" id="JACGWK010000013">
    <property type="protein sequence ID" value="KAL0318481.1"/>
    <property type="molecule type" value="Genomic_DNA"/>
</dbReference>
<gene>
    <name evidence="2" type="ORF">Sangu_2004300</name>
</gene>
<dbReference type="PANTHER" id="PTHR35307:SF3">
    <property type="entry name" value="DUF4220 DOMAIN-CONTAINING PROTEIN"/>
    <property type="match status" value="1"/>
</dbReference>
<feature type="transmembrane region" description="Helical" evidence="1">
    <location>
        <begin position="230"/>
        <end position="251"/>
    </location>
</feature>
<feature type="transmembrane region" description="Helical" evidence="1">
    <location>
        <begin position="84"/>
        <end position="101"/>
    </location>
</feature>
<comment type="caution">
    <text evidence="2">The sequence shown here is derived from an EMBL/GenBank/DDBJ whole genome shotgun (WGS) entry which is preliminary data.</text>
</comment>
<protein>
    <submittedName>
        <fullName evidence="2">Uncharacterized protein</fullName>
    </submittedName>
</protein>
<feature type="transmembrane region" description="Helical" evidence="1">
    <location>
        <begin position="20"/>
        <end position="42"/>
    </location>
</feature>
<dbReference type="PANTHER" id="PTHR35307">
    <property type="entry name" value="PROTEIN, PUTATIVE-RELATED"/>
    <property type="match status" value="1"/>
</dbReference>
<reference evidence="2" key="1">
    <citation type="submission" date="2020-06" db="EMBL/GenBank/DDBJ databases">
        <authorList>
            <person name="Li T."/>
            <person name="Hu X."/>
            <person name="Zhang T."/>
            <person name="Song X."/>
            <person name="Zhang H."/>
            <person name="Dai N."/>
            <person name="Sheng W."/>
            <person name="Hou X."/>
            <person name="Wei L."/>
        </authorList>
    </citation>
    <scope>NUCLEOTIDE SEQUENCE</scope>
    <source>
        <strain evidence="2">G01</strain>
        <tissue evidence="2">Leaf</tissue>
    </source>
</reference>
<keyword evidence="1" id="KW-0812">Transmembrane</keyword>
<reference evidence="2" key="2">
    <citation type="journal article" date="2024" name="Plant">
        <title>Genomic evolution and insights into agronomic trait innovations of Sesamum species.</title>
        <authorList>
            <person name="Miao H."/>
            <person name="Wang L."/>
            <person name="Qu L."/>
            <person name="Liu H."/>
            <person name="Sun Y."/>
            <person name="Le M."/>
            <person name="Wang Q."/>
            <person name="Wei S."/>
            <person name="Zheng Y."/>
            <person name="Lin W."/>
            <person name="Duan Y."/>
            <person name="Cao H."/>
            <person name="Xiong S."/>
            <person name="Wang X."/>
            <person name="Wei L."/>
            <person name="Li C."/>
            <person name="Ma Q."/>
            <person name="Ju M."/>
            <person name="Zhao R."/>
            <person name="Li G."/>
            <person name="Mu C."/>
            <person name="Tian Q."/>
            <person name="Mei H."/>
            <person name="Zhang T."/>
            <person name="Gao T."/>
            <person name="Zhang H."/>
        </authorList>
    </citation>
    <scope>NUCLEOTIDE SEQUENCE</scope>
    <source>
        <strain evidence="2">G01</strain>
    </source>
</reference>
<dbReference type="AlphaFoldDB" id="A0AAW2LHK2"/>